<proteinExistence type="predicted"/>
<gene>
    <name evidence="1" type="ORF">NCTC11155_01927</name>
</gene>
<dbReference type="Gene3D" id="1.10.1740.10">
    <property type="match status" value="1"/>
</dbReference>
<evidence type="ECO:0000313" key="1">
    <source>
        <dbReference type="EMBL" id="SUV29935.1"/>
    </source>
</evidence>
<dbReference type="STRING" id="483216.BACEGG_01878"/>
<organism evidence="1 2">
    <name type="scientific">Bacteroides eggerthii</name>
    <dbReference type="NCBI Taxonomy" id="28111"/>
    <lineage>
        <taxon>Bacteria</taxon>
        <taxon>Pseudomonadati</taxon>
        <taxon>Bacteroidota</taxon>
        <taxon>Bacteroidia</taxon>
        <taxon>Bacteroidales</taxon>
        <taxon>Bacteroidaceae</taxon>
        <taxon>Bacteroides</taxon>
    </lineage>
</organism>
<dbReference type="GO" id="GO:0006352">
    <property type="term" value="P:DNA-templated transcription initiation"/>
    <property type="evidence" value="ECO:0007669"/>
    <property type="project" value="InterPro"/>
</dbReference>
<name>A0A380YM66_9BACE</name>
<dbReference type="EMBL" id="UFSX01000001">
    <property type="protein sequence ID" value="SUV29935.1"/>
    <property type="molecule type" value="Genomic_DNA"/>
</dbReference>
<dbReference type="OrthoDB" id="1099849at2"/>
<dbReference type="GO" id="GO:0003700">
    <property type="term" value="F:DNA-binding transcription factor activity"/>
    <property type="evidence" value="ECO:0007669"/>
    <property type="project" value="InterPro"/>
</dbReference>
<sequence>MKEDILSHIQNNREVSRIYSELKAGFLAYNRVTLPKIREEDREEIYNDSFIDLIDNISSGKLQQLTCSLQTYINTIGYNKSIDLLRKKNSTQSLPDYERIESDNDFDIADDANDAIAIERQEEIYKLVKDIENDTCRIILFGFYWQHYSMEILAELTGLSNADVAKSTKVRCFTKLRNAVLAAFRKKGLI</sequence>
<dbReference type="GeneID" id="93071820"/>
<dbReference type="RefSeq" id="WP_004290177.1">
    <property type="nucleotide sequence ID" value="NZ_CABKNQ010000018.1"/>
</dbReference>
<reference evidence="1 2" key="1">
    <citation type="submission" date="2018-06" db="EMBL/GenBank/DDBJ databases">
        <authorList>
            <consortium name="Pathogen Informatics"/>
            <person name="Doyle S."/>
        </authorList>
    </citation>
    <scope>NUCLEOTIDE SEQUENCE [LARGE SCALE GENOMIC DNA]</scope>
    <source>
        <strain evidence="1 2">NCTC11155</strain>
    </source>
</reference>
<dbReference type="SUPFAM" id="SSF88946">
    <property type="entry name" value="Sigma2 domain of RNA polymerase sigma factors"/>
    <property type="match status" value="1"/>
</dbReference>
<dbReference type="InterPro" id="IPR013325">
    <property type="entry name" value="RNA_pol_sigma_r2"/>
</dbReference>
<protein>
    <submittedName>
        <fullName evidence="1">RNA polymerase sigma factor SigX</fullName>
    </submittedName>
</protein>
<accession>A0A380YM66</accession>
<dbReference type="Proteomes" id="UP000254424">
    <property type="component" value="Unassembled WGS sequence"/>
</dbReference>
<evidence type="ECO:0000313" key="2">
    <source>
        <dbReference type="Proteomes" id="UP000254424"/>
    </source>
</evidence>
<dbReference type="AlphaFoldDB" id="A0A380YM66"/>